<sequence length="305" mass="34824">MDPNEERRSMKALKAHFDTLHFVTDSMQGIQERCACGQRLVRERAPAEVFDYLPGKRFFTCKEYKDDGMHYRQPWVCAVEEELGFMKTRVEKCEEYKSLVVKLEVENQELKAEVEKLIARVSQLEYAHKKMASYSPGFVSLLTSQNGEFSTPGFVNLSGDEEVTGARPPGIKAAKAAKKKKGVQEESNQTDLRTVLEMKDKLNKQKLLEKLLEKPDPLSEMEMSLKLKLMSEITEESNVLLFSVTGGIDDHGSRAREQSTGAQHCYLLLFYVMCSQLCLVVLCHGFKNFIKSLTWHPHPTTKNKF</sequence>
<dbReference type="EMBL" id="JADBGQ010000003">
    <property type="protein sequence ID" value="KAG5405990.1"/>
    <property type="molecule type" value="Genomic_DNA"/>
</dbReference>
<evidence type="ECO:0000313" key="4">
    <source>
        <dbReference type="Proteomes" id="UP000823674"/>
    </source>
</evidence>
<organism evidence="3 4">
    <name type="scientific">Brassica rapa subsp. trilocularis</name>
    <dbReference type="NCBI Taxonomy" id="1813537"/>
    <lineage>
        <taxon>Eukaryota</taxon>
        <taxon>Viridiplantae</taxon>
        <taxon>Streptophyta</taxon>
        <taxon>Embryophyta</taxon>
        <taxon>Tracheophyta</taxon>
        <taxon>Spermatophyta</taxon>
        <taxon>Magnoliopsida</taxon>
        <taxon>eudicotyledons</taxon>
        <taxon>Gunneridae</taxon>
        <taxon>Pentapetalae</taxon>
        <taxon>rosids</taxon>
        <taxon>malvids</taxon>
        <taxon>Brassicales</taxon>
        <taxon>Brassicaceae</taxon>
        <taxon>Brassiceae</taxon>
        <taxon>Brassica</taxon>
    </lineage>
</organism>
<keyword evidence="1" id="KW-0175">Coiled coil</keyword>
<evidence type="ECO:0000256" key="2">
    <source>
        <dbReference type="SAM" id="Phobius"/>
    </source>
</evidence>
<keyword evidence="2" id="KW-0472">Membrane</keyword>
<accession>A0ABQ7N519</accession>
<feature type="transmembrane region" description="Helical" evidence="2">
    <location>
        <begin position="266"/>
        <end position="286"/>
    </location>
</feature>
<keyword evidence="2" id="KW-1133">Transmembrane helix</keyword>
<evidence type="ECO:0000256" key="1">
    <source>
        <dbReference type="SAM" id="Coils"/>
    </source>
</evidence>
<gene>
    <name evidence="3" type="primary">A03g505190.1_BraROA</name>
    <name evidence="3" type="ORF">IGI04_012109</name>
</gene>
<dbReference type="Proteomes" id="UP000823674">
    <property type="component" value="Chromosome A03"/>
</dbReference>
<proteinExistence type="predicted"/>
<name>A0ABQ7N519_BRACM</name>
<evidence type="ECO:0000313" key="3">
    <source>
        <dbReference type="EMBL" id="KAG5405990.1"/>
    </source>
</evidence>
<keyword evidence="4" id="KW-1185">Reference proteome</keyword>
<comment type="caution">
    <text evidence="3">The sequence shown here is derived from an EMBL/GenBank/DDBJ whole genome shotgun (WGS) entry which is preliminary data.</text>
</comment>
<reference evidence="3 4" key="1">
    <citation type="submission" date="2021-03" db="EMBL/GenBank/DDBJ databases">
        <authorList>
            <person name="King G.J."/>
            <person name="Bancroft I."/>
            <person name="Baten A."/>
            <person name="Bloomfield J."/>
            <person name="Borpatragohain P."/>
            <person name="He Z."/>
            <person name="Irish N."/>
            <person name="Irwin J."/>
            <person name="Liu K."/>
            <person name="Mauleon R.P."/>
            <person name="Moore J."/>
            <person name="Morris R."/>
            <person name="Ostergaard L."/>
            <person name="Wang B."/>
            <person name="Wells R."/>
        </authorList>
    </citation>
    <scope>NUCLEOTIDE SEQUENCE [LARGE SCALE GENOMIC DNA]</scope>
    <source>
        <strain evidence="3">R-o-18</strain>
        <tissue evidence="3">Leaf</tissue>
    </source>
</reference>
<evidence type="ECO:0008006" key="5">
    <source>
        <dbReference type="Google" id="ProtNLM"/>
    </source>
</evidence>
<protein>
    <recommendedName>
        <fullName evidence="5">Zinc finger GRF-type domain-containing protein</fullName>
    </recommendedName>
</protein>
<feature type="coiled-coil region" evidence="1">
    <location>
        <begin position="93"/>
        <end position="127"/>
    </location>
</feature>
<keyword evidence="2" id="KW-0812">Transmembrane</keyword>